<sequence length="322" mass="36564">MARRSARRGSRSMTVLMPRHGTTLQSDAPTGPTNSSRPTASTSEVAVDDEVNKFSIASLTLDTPLIPLKRKSRVPKKPFPFLELPSELRVKVYEHYFSDTDKVLDLGPENYKRIHKTLGFMRVSKQMHAEATHFFYTTRSIRLFPTYPGRYFKSKRPMLARLKRNQRECLTSLELRLGPGWGAPPRGWVVNEALGLRDCVNVRKLTVYVECDPSDSTFKGFRRSEGFYEDFSARLLTSVLAELPELSTIEFDAFPSVKKTGDMMRGLLDVAAESKRLIQWGPERGWTDGPEMKEKPLQDHAAQFRDGISMQDHLSHNVLVAA</sequence>
<accession>A0AAJ0FZN9</accession>
<feature type="compositionally biased region" description="Polar residues" evidence="1">
    <location>
        <begin position="22"/>
        <end position="44"/>
    </location>
</feature>
<dbReference type="InterPro" id="IPR038883">
    <property type="entry name" value="AN11006-like"/>
</dbReference>
<dbReference type="Proteomes" id="UP001251528">
    <property type="component" value="Unassembled WGS sequence"/>
</dbReference>
<keyword evidence="3" id="KW-1185">Reference proteome</keyword>
<reference evidence="2" key="1">
    <citation type="submission" date="2023-06" db="EMBL/GenBank/DDBJ databases">
        <title>Conoideocrella luteorostrata (Hypocreales: Clavicipitaceae), a potential biocontrol fungus for elongate hemlock scale in United States Christmas tree production areas.</title>
        <authorList>
            <person name="Barrett H."/>
            <person name="Lovett B."/>
            <person name="Macias A.M."/>
            <person name="Stajich J.E."/>
            <person name="Kasson M.T."/>
        </authorList>
    </citation>
    <scope>NUCLEOTIDE SEQUENCE</scope>
    <source>
        <strain evidence="2">ARSEF 14590</strain>
    </source>
</reference>
<evidence type="ECO:0000256" key="1">
    <source>
        <dbReference type="SAM" id="MobiDB-lite"/>
    </source>
</evidence>
<evidence type="ECO:0000313" key="3">
    <source>
        <dbReference type="Proteomes" id="UP001251528"/>
    </source>
</evidence>
<dbReference type="PANTHER" id="PTHR42085:SF2">
    <property type="entry name" value="F-BOX DOMAIN-CONTAINING PROTEIN"/>
    <property type="match status" value="1"/>
</dbReference>
<gene>
    <name evidence="2" type="ORF">QQS21_004685</name>
</gene>
<dbReference type="EMBL" id="JASWJB010000070">
    <property type="protein sequence ID" value="KAK2601801.1"/>
    <property type="molecule type" value="Genomic_DNA"/>
</dbReference>
<dbReference type="AlphaFoldDB" id="A0AAJ0FZN9"/>
<proteinExistence type="predicted"/>
<evidence type="ECO:0000313" key="2">
    <source>
        <dbReference type="EMBL" id="KAK2601801.1"/>
    </source>
</evidence>
<organism evidence="2 3">
    <name type="scientific">Conoideocrella luteorostrata</name>
    <dbReference type="NCBI Taxonomy" id="1105319"/>
    <lineage>
        <taxon>Eukaryota</taxon>
        <taxon>Fungi</taxon>
        <taxon>Dikarya</taxon>
        <taxon>Ascomycota</taxon>
        <taxon>Pezizomycotina</taxon>
        <taxon>Sordariomycetes</taxon>
        <taxon>Hypocreomycetidae</taxon>
        <taxon>Hypocreales</taxon>
        <taxon>Clavicipitaceae</taxon>
        <taxon>Conoideocrella</taxon>
    </lineage>
</organism>
<comment type="caution">
    <text evidence="2">The sequence shown here is derived from an EMBL/GenBank/DDBJ whole genome shotgun (WGS) entry which is preliminary data.</text>
</comment>
<protein>
    <submittedName>
        <fullName evidence="2">Uncharacterized protein</fullName>
    </submittedName>
</protein>
<dbReference type="PANTHER" id="PTHR42085">
    <property type="entry name" value="F-BOX DOMAIN-CONTAINING PROTEIN"/>
    <property type="match status" value="1"/>
</dbReference>
<name>A0AAJ0FZN9_9HYPO</name>
<feature type="compositionally biased region" description="Basic residues" evidence="1">
    <location>
        <begin position="1"/>
        <end position="10"/>
    </location>
</feature>
<feature type="region of interest" description="Disordered" evidence="1">
    <location>
        <begin position="1"/>
        <end position="44"/>
    </location>
</feature>